<dbReference type="InterPro" id="IPR044023">
    <property type="entry name" value="Ig_7"/>
</dbReference>
<dbReference type="Pfam" id="PF19081">
    <property type="entry name" value="Ig_7"/>
    <property type="match status" value="1"/>
</dbReference>
<dbReference type="EMBL" id="SSHJ02000010">
    <property type="protein sequence ID" value="MFN0257684.1"/>
    <property type="molecule type" value="Genomic_DNA"/>
</dbReference>
<dbReference type="RefSeq" id="WP_138724768.1">
    <property type="nucleotide sequence ID" value="NZ_SSHJ02000010.1"/>
</dbReference>
<evidence type="ECO:0000259" key="1">
    <source>
        <dbReference type="Pfam" id="PF19081"/>
    </source>
</evidence>
<evidence type="ECO:0000313" key="3">
    <source>
        <dbReference type="Proteomes" id="UP001517247"/>
    </source>
</evidence>
<dbReference type="Proteomes" id="UP001517247">
    <property type="component" value="Unassembled WGS sequence"/>
</dbReference>
<feature type="domain" description="Ig-like" evidence="1">
    <location>
        <begin position="345"/>
        <end position="423"/>
    </location>
</feature>
<proteinExistence type="predicted"/>
<evidence type="ECO:0000313" key="2">
    <source>
        <dbReference type="EMBL" id="MFN0257684.1"/>
    </source>
</evidence>
<sequence>MVFAREAMAQCAAPTRVYADAQSYGSSSALVASASVNNPTAAVGANLSTNATALNVVTVLGEAEAWTQLKFTNASNPSLPLPAGTTTYVKIGGESASALLGLIGGSSLPVYAYSGATSTSDGTRIIASNVSIANLTTLDGTIYLAITPNTAYNAVRIALNASVLIGTGRLLIYHAFYQTSGASCDPTLGASTSIAGLLNLGGNINNPLNAIDGNLSTYSTFSMGLVGAGTTLKERVYFPGPSNDGDAATITFSIPSSLLLDLSLLNNISITPYNGSIAGTPINLSSLLSLDLLSLLRANNIVTVSFVPPTKFDRIEISMGSLVSLLAQMNLYEVQRTPAKPSFIAPSASSVTICYGKSATLSSTTGSCNELHWYTSASGGTATIGPTYTTGNLTTTTTYYVAAAKIGCAAESERVPVVVTVNPLPTAVISGTASVCINATAPSITFTGTGSVAPYTFIYKIGNGTNQTILSNAAGVAIISVPTSVTGTFIYSLISVSDSSTTACAQQQNGFASVTVLPKPNAPPMTANTY</sequence>
<gene>
    <name evidence="2" type="ORF">E6A44_019020</name>
</gene>
<accession>A0ABW9JB17</accession>
<reference evidence="2 3" key="1">
    <citation type="submission" date="2024-12" db="EMBL/GenBank/DDBJ databases">
        <authorList>
            <person name="Hu S."/>
        </authorList>
    </citation>
    <scope>NUCLEOTIDE SEQUENCE [LARGE SCALE GENOMIC DNA]</scope>
    <source>
        <strain evidence="2 3">THG-T11</strain>
    </source>
</reference>
<organism evidence="2 3">
    <name type="scientific">Pedobacter ureilyticus</name>
    <dbReference type="NCBI Taxonomy" id="1393051"/>
    <lineage>
        <taxon>Bacteria</taxon>
        <taxon>Pseudomonadati</taxon>
        <taxon>Bacteroidota</taxon>
        <taxon>Sphingobacteriia</taxon>
        <taxon>Sphingobacteriales</taxon>
        <taxon>Sphingobacteriaceae</taxon>
        <taxon>Pedobacter</taxon>
    </lineage>
</organism>
<name>A0ABW9JB17_9SPHI</name>
<keyword evidence="3" id="KW-1185">Reference proteome</keyword>
<protein>
    <recommendedName>
        <fullName evidence="1">Ig-like domain-containing protein</fullName>
    </recommendedName>
</protein>
<comment type="caution">
    <text evidence="2">The sequence shown here is derived from an EMBL/GenBank/DDBJ whole genome shotgun (WGS) entry which is preliminary data.</text>
</comment>